<proteinExistence type="predicted"/>
<gene>
    <name evidence="1" type="ORF">P4706_22355</name>
</gene>
<keyword evidence="2" id="KW-1185">Reference proteome</keyword>
<evidence type="ECO:0000313" key="1">
    <source>
        <dbReference type="EMBL" id="MEC0275782.1"/>
    </source>
</evidence>
<organism evidence="1 2">
    <name type="scientific">Peribacillus castrilensis</name>
    <dbReference type="NCBI Taxonomy" id="2897690"/>
    <lineage>
        <taxon>Bacteria</taxon>
        <taxon>Bacillati</taxon>
        <taxon>Bacillota</taxon>
        <taxon>Bacilli</taxon>
        <taxon>Bacillales</taxon>
        <taxon>Bacillaceae</taxon>
        <taxon>Peribacillus</taxon>
    </lineage>
</organism>
<dbReference type="Proteomes" id="UP001307168">
    <property type="component" value="Unassembled WGS sequence"/>
</dbReference>
<protein>
    <submittedName>
        <fullName evidence="1">Uncharacterized protein</fullName>
    </submittedName>
</protein>
<comment type="caution">
    <text evidence="1">The sequence shown here is derived from an EMBL/GenBank/DDBJ whole genome shotgun (WGS) entry which is preliminary data.</text>
</comment>
<dbReference type="EMBL" id="JARNBH010000027">
    <property type="protein sequence ID" value="MEC0275782.1"/>
    <property type="molecule type" value="Genomic_DNA"/>
</dbReference>
<dbReference type="AlphaFoldDB" id="A0AAW9NMS9"/>
<evidence type="ECO:0000313" key="2">
    <source>
        <dbReference type="Proteomes" id="UP001307168"/>
    </source>
</evidence>
<sequence>MFRIAFRELIHKGLLLGIKTPVGKNILSGYISTENAYSVI</sequence>
<name>A0AAW9NMS9_9BACI</name>
<reference evidence="1 2" key="1">
    <citation type="submission" date="2023-03" db="EMBL/GenBank/DDBJ databases">
        <title>Bacillus Genome Sequencing.</title>
        <authorList>
            <person name="Dunlap C."/>
        </authorList>
    </citation>
    <scope>NUCLEOTIDE SEQUENCE [LARGE SCALE GENOMIC DNA]</scope>
    <source>
        <strain evidence="1 2">B-41290</strain>
    </source>
</reference>
<accession>A0AAW9NMS9</accession>